<dbReference type="Proteomes" id="UP001286456">
    <property type="component" value="Unassembled WGS sequence"/>
</dbReference>
<reference evidence="3" key="2">
    <citation type="submission" date="2023-06" db="EMBL/GenBank/DDBJ databases">
        <authorList>
            <consortium name="Lawrence Berkeley National Laboratory"/>
            <person name="Haridas S."/>
            <person name="Hensen N."/>
            <person name="Bonometti L."/>
            <person name="Westerberg I."/>
            <person name="Brannstrom I.O."/>
            <person name="Guillou S."/>
            <person name="Cros-Aarteil S."/>
            <person name="Calhoun S."/>
            <person name="Kuo A."/>
            <person name="Mondo S."/>
            <person name="Pangilinan J."/>
            <person name="Riley R."/>
            <person name="Labutti K."/>
            <person name="Andreopoulos B."/>
            <person name="Lipzen A."/>
            <person name="Chen C."/>
            <person name="Yanf M."/>
            <person name="Daum C."/>
            <person name="Ng V."/>
            <person name="Clum A."/>
            <person name="Steindorff A."/>
            <person name="Ohm R."/>
            <person name="Martin F."/>
            <person name="Silar P."/>
            <person name="Natvig D."/>
            <person name="Lalanne C."/>
            <person name="Gautier V."/>
            <person name="Ament-Velasquez S.L."/>
            <person name="Kruys A."/>
            <person name="Hutchinson M.I."/>
            <person name="Powell A.J."/>
            <person name="Barry K."/>
            <person name="Miller A.N."/>
            <person name="Grigoriev I.V."/>
            <person name="Debuchy R."/>
            <person name="Gladieux P."/>
            <person name="Thoren M.H."/>
            <person name="Johannesson H."/>
        </authorList>
    </citation>
    <scope>NUCLEOTIDE SEQUENCE</scope>
    <source>
        <strain evidence="3">SMH4131-1</strain>
    </source>
</reference>
<keyword evidence="4" id="KW-1185">Reference proteome</keyword>
<evidence type="ECO:0000256" key="1">
    <source>
        <dbReference type="SAM" id="Coils"/>
    </source>
</evidence>
<keyword evidence="1" id="KW-0175">Coiled coil</keyword>
<gene>
    <name evidence="3" type="ORF">B0T19DRAFT_409952</name>
</gene>
<dbReference type="AlphaFoldDB" id="A0AAE0J4U8"/>
<sequence length="200" mass="22594">MCFYRKIVFSCSHSEFLDCVKLCFVAEAWERGKTEHGCSQMSSHGVIAVRVQSECKRCIQRQAEKARQTASIMEKIQSLRDELEKLRKINRDRLEKTLSKEEQPDEEPEDDTIQRAEEQGRQLAEQFGDVGVSEGQPGSSEDSGCDSKSSGEQPVPEPEHTNKMPETEEPVASEEKNTAVVNSRKPPLVSRLPRLASSRR</sequence>
<feature type="coiled-coil region" evidence="1">
    <location>
        <begin position="69"/>
        <end position="96"/>
    </location>
</feature>
<evidence type="ECO:0000313" key="4">
    <source>
        <dbReference type="Proteomes" id="UP001286456"/>
    </source>
</evidence>
<proteinExistence type="predicted"/>
<name>A0AAE0J4U8_9PEZI</name>
<accession>A0AAE0J4U8</accession>
<evidence type="ECO:0000313" key="3">
    <source>
        <dbReference type="EMBL" id="KAK3336595.1"/>
    </source>
</evidence>
<feature type="compositionally biased region" description="Basic and acidic residues" evidence="2">
    <location>
        <begin position="157"/>
        <end position="166"/>
    </location>
</feature>
<organism evidence="3 4">
    <name type="scientific">Cercophora scortea</name>
    <dbReference type="NCBI Taxonomy" id="314031"/>
    <lineage>
        <taxon>Eukaryota</taxon>
        <taxon>Fungi</taxon>
        <taxon>Dikarya</taxon>
        <taxon>Ascomycota</taxon>
        <taxon>Pezizomycotina</taxon>
        <taxon>Sordariomycetes</taxon>
        <taxon>Sordariomycetidae</taxon>
        <taxon>Sordariales</taxon>
        <taxon>Lasiosphaeriaceae</taxon>
        <taxon>Cercophora</taxon>
    </lineage>
</organism>
<feature type="region of interest" description="Disordered" evidence="2">
    <location>
        <begin position="120"/>
        <end position="200"/>
    </location>
</feature>
<protein>
    <submittedName>
        <fullName evidence="3">Uncharacterized protein</fullName>
    </submittedName>
</protein>
<reference evidence="3" key="1">
    <citation type="journal article" date="2023" name="Mol. Phylogenet. Evol.">
        <title>Genome-scale phylogeny and comparative genomics of the fungal order Sordariales.</title>
        <authorList>
            <person name="Hensen N."/>
            <person name="Bonometti L."/>
            <person name="Westerberg I."/>
            <person name="Brannstrom I.O."/>
            <person name="Guillou S."/>
            <person name="Cros-Aarteil S."/>
            <person name="Calhoun S."/>
            <person name="Haridas S."/>
            <person name="Kuo A."/>
            <person name="Mondo S."/>
            <person name="Pangilinan J."/>
            <person name="Riley R."/>
            <person name="LaButti K."/>
            <person name="Andreopoulos B."/>
            <person name="Lipzen A."/>
            <person name="Chen C."/>
            <person name="Yan M."/>
            <person name="Daum C."/>
            <person name="Ng V."/>
            <person name="Clum A."/>
            <person name="Steindorff A."/>
            <person name="Ohm R.A."/>
            <person name="Martin F."/>
            <person name="Silar P."/>
            <person name="Natvig D.O."/>
            <person name="Lalanne C."/>
            <person name="Gautier V."/>
            <person name="Ament-Velasquez S.L."/>
            <person name="Kruys A."/>
            <person name="Hutchinson M.I."/>
            <person name="Powell A.J."/>
            <person name="Barry K."/>
            <person name="Miller A.N."/>
            <person name="Grigoriev I.V."/>
            <person name="Debuchy R."/>
            <person name="Gladieux P."/>
            <person name="Hiltunen Thoren M."/>
            <person name="Johannesson H."/>
        </authorList>
    </citation>
    <scope>NUCLEOTIDE SEQUENCE</scope>
    <source>
        <strain evidence="3">SMH4131-1</strain>
    </source>
</reference>
<comment type="caution">
    <text evidence="3">The sequence shown here is derived from an EMBL/GenBank/DDBJ whole genome shotgun (WGS) entry which is preliminary data.</text>
</comment>
<evidence type="ECO:0000256" key="2">
    <source>
        <dbReference type="SAM" id="MobiDB-lite"/>
    </source>
</evidence>
<dbReference type="EMBL" id="JAUEPO010000001">
    <property type="protein sequence ID" value="KAK3336595.1"/>
    <property type="molecule type" value="Genomic_DNA"/>
</dbReference>
<feature type="compositionally biased region" description="Low complexity" evidence="2">
    <location>
        <begin position="138"/>
        <end position="152"/>
    </location>
</feature>